<dbReference type="Pfam" id="PF12804">
    <property type="entry name" value="NTP_transf_3"/>
    <property type="match status" value="1"/>
</dbReference>
<organism evidence="10 11">
    <name type="scientific">Emcibacter nanhaiensis</name>
    <dbReference type="NCBI Taxonomy" id="1505037"/>
    <lineage>
        <taxon>Bacteria</taxon>
        <taxon>Pseudomonadati</taxon>
        <taxon>Pseudomonadota</taxon>
        <taxon>Alphaproteobacteria</taxon>
        <taxon>Emcibacterales</taxon>
        <taxon>Emcibacteraceae</taxon>
        <taxon>Emcibacter</taxon>
    </lineage>
</organism>
<protein>
    <recommendedName>
        <fullName evidence="8">Molybdenum cofactor guanylyltransferase</fullName>
        <shortName evidence="8">MoCo guanylyltransferase</shortName>
        <ecNumber evidence="8">2.7.7.77</ecNumber>
    </recommendedName>
    <alternativeName>
        <fullName evidence="8">GTP:molybdopterin guanylyltransferase</fullName>
    </alternativeName>
    <alternativeName>
        <fullName evidence="8">Mo-MPT guanylyltransferase</fullName>
    </alternativeName>
    <alternativeName>
        <fullName evidence="8">Molybdopterin guanylyltransferase</fullName>
    </alternativeName>
    <alternativeName>
        <fullName evidence="8">Molybdopterin-guanine dinucleotide synthase</fullName>
        <shortName evidence="8">MGD synthase</shortName>
    </alternativeName>
</protein>
<dbReference type="GO" id="GO:0005737">
    <property type="term" value="C:cytoplasm"/>
    <property type="evidence" value="ECO:0007669"/>
    <property type="project" value="UniProtKB-SubCell"/>
</dbReference>
<dbReference type="OrthoDB" id="9788394at2"/>
<comment type="subunit">
    <text evidence="8">Monomer.</text>
</comment>
<feature type="domain" description="MobA-like NTP transferase" evidence="9">
    <location>
        <begin position="9"/>
        <end position="168"/>
    </location>
</feature>
<keyword evidence="7 8" id="KW-0501">Molybdenum cofactor biosynthesis</keyword>
<evidence type="ECO:0000256" key="3">
    <source>
        <dbReference type="ARBA" id="ARBA00022723"/>
    </source>
</evidence>
<dbReference type="InterPro" id="IPR029044">
    <property type="entry name" value="Nucleotide-diphossugar_trans"/>
</dbReference>
<name>A0A501PMP2_9PROT</name>
<feature type="binding site" evidence="8">
    <location>
        <position position="103"/>
    </location>
    <ligand>
        <name>GTP</name>
        <dbReference type="ChEBI" id="CHEBI:37565"/>
    </ligand>
</feature>
<comment type="caution">
    <text evidence="10">The sequence shown here is derived from an EMBL/GenBank/DDBJ whole genome shotgun (WGS) entry which is preliminary data.</text>
</comment>
<evidence type="ECO:0000256" key="8">
    <source>
        <dbReference type="HAMAP-Rule" id="MF_00316"/>
    </source>
</evidence>
<comment type="cofactor">
    <cofactor evidence="8">
        <name>Mg(2+)</name>
        <dbReference type="ChEBI" id="CHEBI:18420"/>
    </cofactor>
</comment>
<sequence length="199" mass="21571">MTSNSKILGLILAGGRSRRMGGRDKFLLPFGEDTLLDHIISRARPQVEGLALSYNGEAEKVAATGLPVVRDTIDDPGPLGGILAGLRAAEGRGFDYLLSFAGDVPFVPENYAARLCAALEDGNCLAAVARSGDRTHPVMGLWPVALADDLEACLLSGERRVMTWLARHNYEKVVWDEIPDPFMNINTPDDLDRARKLLG</sequence>
<proteinExistence type="inferred from homology"/>
<evidence type="ECO:0000256" key="1">
    <source>
        <dbReference type="ARBA" id="ARBA00022490"/>
    </source>
</evidence>
<dbReference type="GO" id="GO:1902758">
    <property type="term" value="P:bis(molybdopterin guanine dinucleotide)molybdenum biosynthetic process"/>
    <property type="evidence" value="ECO:0007669"/>
    <property type="project" value="TreeGrafter"/>
</dbReference>
<dbReference type="NCBIfam" id="TIGR02665">
    <property type="entry name" value="molyb_mobA"/>
    <property type="match status" value="1"/>
</dbReference>
<comment type="function">
    <text evidence="8">Transfers a GMP moiety from GTP to Mo-molybdopterin (Mo-MPT) cofactor (Moco or molybdenum cofactor) to form Mo-molybdopterin guanine dinucleotide (Mo-MGD) cofactor.</text>
</comment>
<reference evidence="11" key="1">
    <citation type="submission" date="2019-06" db="EMBL/GenBank/DDBJ databases">
        <title>The complete genome of Emcibacter congregatus ZYLT.</title>
        <authorList>
            <person name="Zhao Z."/>
        </authorList>
    </citation>
    <scope>NUCLEOTIDE SEQUENCE [LARGE SCALE GENOMIC DNA]</scope>
    <source>
        <strain evidence="11">MCCC 1A06723</strain>
    </source>
</reference>
<dbReference type="CDD" id="cd02503">
    <property type="entry name" value="MobA"/>
    <property type="match status" value="1"/>
</dbReference>
<dbReference type="RefSeq" id="WP_139938688.1">
    <property type="nucleotide sequence ID" value="NZ_JBHSYP010000003.1"/>
</dbReference>
<evidence type="ECO:0000259" key="9">
    <source>
        <dbReference type="Pfam" id="PF12804"/>
    </source>
</evidence>
<keyword evidence="1 8" id="KW-0963">Cytoplasm</keyword>
<evidence type="ECO:0000256" key="2">
    <source>
        <dbReference type="ARBA" id="ARBA00022679"/>
    </source>
</evidence>
<feature type="binding site" evidence="8">
    <location>
        <position position="25"/>
    </location>
    <ligand>
        <name>GTP</name>
        <dbReference type="ChEBI" id="CHEBI:37565"/>
    </ligand>
</feature>
<accession>A0A501PMP2</accession>
<keyword evidence="5 8" id="KW-0460">Magnesium</keyword>
<dbReference type="InterPro" id="IPR013482">
    <property type="entry name" value="Molybde_CF_guanTrfase"/>
</dbReference>
<evidence type="ECO:0000256" key="6">
    <source>
        <dbReference type="ARBA" id="ARBA00023134"/>
    </source>
</evidence>
<keyword evidence="4 8" id="KW-0547">Nucleotide-binding</keyword>
<evidence type="ECO:0000256" key="4">
    <source>
        <dbReference type="ARBA" id="ARBA00022741"/>
    </source>
</evidence>
<dbReference type="InterPro" id="IPR025877">
    <property type="entry name" value="MobA-like_NTP_Trfase"/>
</dbReference>
<feature type="binding site" evidence="8">
    <location>
        <begin position="12"/>
        <end position="14"/>
    </location>
    <ligand>
        <name>GTP</name>
        <dbReference type="ChEBI" id="CHEBI:37565"/>
    </ligand>
</feature>
<gene>
    <name evidence="8 10" type="primary">mobA</name>
    <name evidence="10" type="ORF">FIV46_04070</name>
</gene>
<feature type="binding site" evidence="8">
    <location>
        <position position="103"/>
    </location>
    <ligand>
        <name>Mg(2+)</name>
        <dbReference type="ChEBI" id="CHEBI:18420"/>
    </ligand>
</feature>
<evidence type="ECO:0000313" key="10">
    <source>
        <dbReference type="EMBL" id="TPD61392.1"/>
    </source>
</evidence>
<comment type="caution">
    <text evidence="8">Lacks conserved residue(s) required for the propagation of feature annotation.</text>
</comment>
<keyword evidence="11" id="KW-1185">Reference proteome</keyword>
<dbReference type="SUPFAM" id="SSF53448">
    <property type="entry name" value="Nucleotide-diphospho-sugar transferases"/>
    <property type="match status" value="1"/>
</dbReference>
<dbReference type="GO" id="GO:0005525">
    <property type="term" value="F:GTP binding"/>
    <property type="evidence" value="ECO:0007669"/>
    <property type="project" value="UniProtKB-UniRule"/>
</dbReference>
<dbReference type="PANTHER" id="PTHR19136">
    <property type="entry name" value="MOLYBDENUM COFACTOR GUANYLYLTRANSFERASE"/>
    <property type="match status" value="1"/>
</dbReference>
<keyword evidence="6 8" id="KW-0342">GTP-binding</keyword>
<dbReference type="EMBL" id="VFIY01000005">
    <property type="protein sequence ID" value="TPD61392.1"/>
    <property type="molecule type" value="Genomic_DNA"/>
</dbReference>
<dbReference type="Gene3D" id="3.90.550.10">
    <property type="entry name" value="Spore Coat Polysaccharide Biosynthesis Protein SpsA, Chain A"/>
    <property type="match status" value="1"/>
</dbReference>
<dbReference type="GO" id="GO:0061603">
    <property type="term" value="F:molybdenum cofactor guanylyltransferase activity"/>
    <property type="evidence" value="ECO:0007669"/>
    <property type="project" value="UniProtKB-EC"/>
</dbReference>
<evidence type="ECO:0000256" key="5">
    <source>
        <dbReference type="ARBA" id="ARBA00022842"/>
    </source>
</evidence>
<dbReference type="PANTHER" id="PTHR19136:SF81">
    <property type="entry name" value="MOLYBDENUM COFACTOR GUANYLYLTRANSFERASE"/>
    <property type="match status" value="1"/>
</dbReference>
<keyword evidence="10" id="KW-0548">Nucleotidyltransferase</keyword>
<evidence type="ECO:0000256" key="7">
    <source>
        <dbReference type="ARBA" id="ARBA00023150"/>
    </source>
</evidence>
<keyword evidence="2 8" id="KW-0808">Transferase</keyword>
<comment type="domain">
    <text evidence="8">The N-terminal domain determines nucleotide recognition and specific binding, while the C-terminal domain determines the specific binding to the target protein.</text>
</comment>
<dbReference type="HAMAP" id="MF_00316">
    <property type="entry name" value="MobA"/>
    <property type="match status" value="1"/>
</dbReference>
<feature type="binding site" evidence="8">
    <location>
        <position position="71"/>
    </location>
    <ligand>
        <name>GTP</name>
        <dbReference type="ChEBI" id="CHEBI:37565"/>
    </ligand>
</feature>
<dbReference type="EC" id="2.7.7.77" evidence="8"/>
<dbReference type="Proteomes" id="UP000319148">
    <property type="component" value="Unassembled WGS sequence"/>
</dbReference>
<comment type="catalytic activity">
    <reaction evidence="8">
        <text>Mo-molybdopterin + GTP + H(+) = Mo-molybdopterin guanine dinucleotide + diphosphate</text>
        <dbReference type="Rhea" id="RHEA:34243"/>
        <dbReference type="ChEBI" id="CHEBI:15378"/>
        <dbReference type="ChEBI" id="CHEBI:33019"/>
        <dbReference type="ChEBI" id="CHEBI:37565"/>
        <dbReference type="ChEBI" id="CHEBI:71302"/>
        <dbReference type="ChEBI" id="CHEBI:71310"/>
        <dbReference type="EC" id="2.7.7.77"/>
    </reaction>
</comment>
<comment type="similarity">
    <text evidence="8">Belongs to the MobA family.</text>
</comment>
<keyword evidence="3 8" id="KW-0479">Metal-binding</keyword>
<dbReference type="AlphaFoldDB" id="A0A501PMP2"/>
<comment type="subcellular location">
    <subcellularLocation>
        <location evidence="8">Cytoplasm</location>
    </subcellularLocation>
</comment>
<dbReference type="GO" id="GO:0046872">
    <property type="term" value="F:metal ion binding"/>
    <property type="evidence" value="ECO:0007669"/>
    <property type="project" value="UniProtKB-KW"/>
</dbReference>
<evidence type="ECO:0000313" key="11">
    <source>
        <dbReference type="Proteomes" id="UP000319148"/>
    </source>
</evidence>